<keyword evidence="1" id="KW-1133">Transmembrane helix</keyword>
<evidence type="ECO:0000259" key="2">
    <source>
        <dbReference type="Pfam" id="PF13399"/>
    </source>
</evidence>
<keyword evidence="1" id="KW-0812">Transmembrane</keyword>
<gene>
    <name evidence="3" type="ORF">ACTOB_000917</name>
</gene>
<evidence type="ECO:0000313" key="3">
    <source>
        <dbReference type="EMBL" id="WIM97401.1"/>
    </source>
</evidence>
<evidence type="ECO:0000313" key="4">
    <source>
        <dbReference type="Proteomes" id="UP001240150"/>
    </source>
</evidence>
<feature type="transmembrane region" description="Helical" evidence="1">
    <location>
        <begin position="39"/>
        <end position="59"/>
    </location>
</feature>
<dbReference type="RefSeq" id="WP_284918800.1">
    <property type="nucleotide sequence ID" value="NZ_CP126980.1"/>
</dbReference>
<feature type="domain" description="LytR/CpsA/Psr regulator C-terminal" evidence="2">
    <location>
        <begin position="99"/>
        <end position="184"/>
    </location>
</feature>
<keyword evidence="4" id="KW-1185">Reference proteome</keyword>
<dbReference type="EMBL" id="CP126980">
    <property type="protein sequence ID" value="WIM97401.1"/>
    <property type="molecule type" value="Genomic_DNA"/>
</dbReference>
<evidence type="ECO:0000256" key="1">
    <source>
        <dbReference type="SAM" id="Phobius"/>
    </source>
</evidence>
<keyword evidence="1" id="KW-0472">Membrane</keyword>
<organism evidence="3 4">
    <name type="scientific">Actinoplanes oblitus</name>
    <dbReference type="NCBI Taxonomy" id="3040509"/>
    <lineage>
        <taxon>Bacteria</taxon>
        <taxon>Bacillati</taxon>
        <taxon>Actinomycetota</taxon>
        <taxon>Actinomycetes</taxon>
        <taxon>Micromonosporales</taxon>
        <taxon>Micromonosporaceae</taxon>
        <taxon>Actinoplanes</taxon>
    </lineage>
</organism>
<accession>A0ABY8WHP2</accession>
<sequence length="219" mass="22711">MSRPVPDRLRDLEADVRDLRVLPAAAIRARGRRRRRRQLAAVTTAGVVLAAGAGVALAWPRQPATTAGDLPSGDAPVVEVPADREVRCVLMLPDDPAKVRIRVLDGGAPAALIDATADQLRKRRFRVLNGATGSPLSGAASVSYGPAAIGAAVLVRAELHDAATMLFDPSLPDATVEVTLGAGFTRLATTTETNRNLVAIGEPVAPPECSIVVTPSPGG</sequence>
<protein>
    <submittedName>
        <fullName evidence="3">LytR C-terminal domain-containing protein</fullName>
    </submittedName>
</protein>
<reference evidence="3 4" key="1">
    <citation type="submission" date="2023-06" db="EMBL/GenBank/DDBJ databases">
        <authorList>
            <person name="Yushchuk O."/>
            <person name="Binda E."/>
            <person name="Ruckert-Reed C."/>
            <person name="Fedorenko V."/>
            <person name="Kalinowski J."/>
            <person name="Marinelli F."/>
        </authorList>
    </citation>
    <scope>NUCLEOTIDE SEQUENCE [LARGE SCALE GENOMIC DNA]</scope>
    <source>
        <strain evidence="3 4">NRRL 3884</strain>
    </source>
</reference>
<proteinExistence type="predicted"/>
<name>A0ABY8WHP2_9ACTN</name>
<dbReference type="Pfam" id="PF13399">
    <property type="entry name" value="LytR_C"/>
    <property type="match status" value="1"/>
</dbReference>
<dbReference type="InterPro" id="IPR027381">
    <property type="entry name" value="LytR/CpsA/Psr_C"/>
</dbReference>
<dbReference type="Proteomes" id="UP001240150">
    <property type="component" value="Chromosome"/>
</dbReference>